<evidence type="ECO:0000256" key="1">
    <source>
        <dbReference type="ARBA" id="ARBA00004651"/>
    </source>
</evidence>
<dbReference type="Proteomes" id="UP000829542">
    <property type="component" value="Chromosome"/>
</dbReference>
<comment type="subcellular location">
    <subcellularLocation>
        <location evidence="1">Cell membrane</location>
        <topology evidence="1">Multi-pass membrane protein</topology>
    </subcellularLocation>
</comment>
<organism evidence="8 9">
    <name type="scientific">Ignatzschineria rhizosphaerae</name>
    <dbReference type="NCBI Taxonomy" id="2923279"/>
    <lineage>
        <taxon>Bacteria</taxon>
        <taxon>Pseudomonadati</taxon>
        <taxon>Pseudomonadota</taxon>
        <taxon>Gammaproteobacteria</taxon>
        <taxon>Cardiobacteriales</taxon>
        <taxon>Ignatzschineriaceae</taxon>
        <taxon>Ignatzschineria</taxon>
    </lineage>
</organism>
<keyword evidence="5 6" id="KW-0472">Membrane</keyword>
<feature type="transmembrane region" description="Helical" evidence="6">
    <location>
        <begin position="83"/>
        <end position="102"/>
    </location>
</feature>
<gene>
    <name evidence="8" type="ORF">MMG00_11930</name>
</gene>
<keyword evidence="3 6" id="KW-0812">Transmembrane</keyword>
<dbReference type="Pfam" id="PF07690">
    <property type="entry name" value="MFS_1"/>
    <property type="match status" value="1"/>
</dbReference>
<feature type="transmembrane region" description="Helical" evidence="6">
    <location>
        <begin position="108"/>
        <end position="133"/>
    </location>
</feature>
<evidence type="ECO:0000256" key="3">
    <source>
        <dbReference type="ARBA" id="ARBA00022692"/>
    </source>
</evidence>
<dbReference type="PANTHER" id="PTHR43124">
    <property type="entry name" value="PURINE EFFLUX PUMP PBUE"/>
    <property type="match status" value="1"/>
</dbReference>
<feature type="transmembrane region" description="Helical" evidence="6">
    <location>
        <begin position="140"/>
        <end position="163"/>
    </location>
</feature>
<feature type="transmembrane region" description="Helical" evidence="6">
    <location>
        <begin position="365"/>
        <end position="385"/>
    </location>
</feature>
<dbReference type="Gene3D" id="1.20.1250.20">
    <property type="entry name" value="MFS general substrate transporter like domains"/>
    <property type="match status" value="1"/>
</dbReference>
<keyword evidence="9" id="KW-1185">Reference proteome</keyword>
<name>A0ABY3WZ49_9GAMM</name>
<accession>A0ABY3WZ49</accession>
<keyword evidence="2" id="KW-1003">Cell membrane</keyword>
<dbReference type="InterPro" id="IPR011701">
    <property type="entry name" value="MFS"/>
</dbReference>
<dbReference type="InterPro" id="IPR036259">
    <property type="entry name" value="MFS_trans_sf"/>
</dbReference>
<feature type="transmembrane region" description="Helical" evidence="6">
    <location>
        <begin position="303"/>
        <end position="327"/>
    </location>
</feature>
<sequence>MPSQPTHHQGPARSWIAVITLALSIFTVVSTEMLPIGLLSPIAESYHVSEGFISFTVTAPAFIAAFTAPLILLFFSTINRKRLLLLLMSLLLLSNLLSAFASNIEVLLIARVLLGISMGGIWTIAGGLAIKLVCSEKVALATSIIFSGVAAASVFGIPLGVYLGDFINWQFAFIIMAITTLFLIVLLIWILPSLPQTITFQAKLFQQLFKNRMVKIGLLITFLLVTGHFMSYTFIRPLLIQEANFADKSISSLLFFYGLCGILGNFILGNLIKYQLKGVIALIPIILMGSMLLLLIFTQQQLLTILALLLWGFAYGAVSVSLMNWMFMAAPKLIEAATAIYIGSFNLSIAIGAFLGGQIYDVYDISVNLIGTMIMALLAFCLVLISPNNRD</sequence>
<dbReference type="PANTHER" id="PTHR43124:SF3">
    <property type="entry name" value="CHLORAMPHENICOL EFFLUX PUMP RV0191"/>
    <property type="match status" value="1"/>
</dbReference>
<dbReference type="RefSeq" id="WP_242148624.1">
    <property type="nucleotide sequence ID" value="NZ_CP093379.1"/>
</dbReference>
<feature type="transmembrane region" description="Helical" evidence="6">
    <location>
        <begin position="213"/>
        <end position="234"/>
    </location>
</feature>
<feature type="transmembrane region" description="Helical" evidence="6">
    <location>
        <begin position="339"/>
        <end position="359"/>
    </location>
</feature>
<feature type="transmembrane region" description="Helical" evidence="6">
    <location>
        <begin position="169"/>
        <end position="192"/>
    </location>
</feature>
<feature type="transmembrane region" description="Helical" evidence="6">
    <location>
        <begin position="51"/>
        <end position="76"/>
    </location>
</feature>
<evidence type="ECO:0000259" key="7">
    <source>
        <dbReference type="PROSITE" id="PS50850"/>
    </source>
</evidence>
<dbReference type="InterPro" id="IPR020846">
    <property type="entry name" value="MFS_dom"/>
</dbReference>
<evidence type="ECO:0000256" key="2">
    <source>
        <dbReference type="ARBA" id="ARBA00022475"/>
    </source>
</evidence>
<evidence type="ECO:0000313" key="8">
    <source>
        <dbReference type="EMBL" id="UNM95893.1"/>
    </source>
</evidence>
<dbReference type="EMBL" id="CP093379">
    <property type="protein sequence ID" value="UNM95893.1"/>
    <property type="molecule type" value="Genomic_DNA"/>
</dbReference>
<proteinExistence type="predicted"/>
<keyword evidence="4 6" id="KW-1133">Transmembrane helix</keyword>
<dbReference type="SUPFAM" id="SSF103473">
    <property type="entry name" value="MFS general substrate transporter"/>
    <property type="match status" value="1"/>
</dbReference>
<feature type="transmembrane region" description="Helical" evidence="6">
    <location>
        <begin position="254"/>
        <end position="272"/>
    </location>
</feature>
<reference evidence="8 9" key="1">
    <citation type="submission" date="2022-03" db="EMBL/GenBank/DDBJ databases">
        <title>Ignatzschineria rhizosphaerae HR5S32.</title>
        <authorList>
            <person name="Sun J.Q."/>
            <person name="Feng J.Y."/>
        </authorList>
    </citation>
    <scope>NUCLEOTIDE SEQUENCE [LARGE SCALE GENOMIC DNA]</scope>
    <source>
        <strain evidence="8 9">HR5S32</strain>
    </source>
</reference>
<feature type="transmembrane region" description="Helical" evidence="6">
    <location>
        <begin position="279"/>
        <end position="297"/>
    </location>
</feature>
<dbReference type="CDD" id="cd17324">
    <property type="entry name" value="MFS_NepI_like"/>
    <property type="match status" value="1"/>
</dbReference>
<evidence type="ECO:0000256" key="4">
    <source>
        <dbReference type="ARBA" id="ARBA00022989"/>
    </source>
</evidence>
<evidence type="ECO:0000256" key="5">
    <source>
        <dbReference type="ARBA" id="ARBA00023136"/>
    </source>
</evidence>
<protein>
    <submittedName>
        <fullName evidence="8">MFS transporter</fullName>
    </submittedName>
</protein>
<feature type="domain" description="Major facilitator superfamily (MFS) profile" evidence="7">
    <location>
        <begin position="16"/>
        <end position="390"/>
    </location>
</feature>
<dbReference type="InterPro" id="IPR050189">
    <property type="entry name" value="MFS_Efflux_Transporters"/>
</dbReference>
<evidence type="ECO:0000313" key="9">
    <source>
        <dbReference type="Proteomes" id="UP000829542"/>
    </source>
</evidence>
<dbReference type="PROSITE" id="PS50850">
    <property type="entry name" value="MFS"/>
    <property type="match status" value="1"/>
</dbReference>
<evidence type="ECO:0000256" key="6">
    <source>
        <dbReference type="SAM" id="Phobius"/>
    </source>
</evidence>